<dbReference type="PANTHER" id="PTHR33204">
    <property type="entry name" value="TRANSCRIPTIONAL REGULATOR, MARR FAMILY"/>
    <property type="match status" value="1"/>
</dbReference>
<organism evidence="5 6">
    <name type="scientific">Paracoccus alkanivorans</name>
    <dbReference type="NCBI Taxonomy" id="2116655"/>
    <lineage>
        <taxon>Bacteria</taxon>
        <taxon>Pseudomonadati</taxon>
        <taxon>Pseudomonadota</taxon>
        <taxon>Alphaproteobacteria</taxon>
        <taxon>Rhodobacterales</taxon>
        <taxon>Paracoccaceae</taxon>
        <taxon>Paracoccus</taxon>
    </lineage>
</organism>
<dbReference type="GO" id="GO:0003677">
    <property type="term" value="F:DNA binding"/>
    <property type="evidence" value="ECO:0007669"/>
    <property type="project" value="UniProtKB-KW"/>
</dbReference>
<dbReference type="InterPro" id="IPR036388">
    <property type="entry name" value="WH-like_DNA-bd_sf"/>
</dbReference>
<dbReference type="InterPro" id="IPR002577">
    <property type="entry name" value="HTH_HxlR"/>
</dbReference>
<feature type="domain" description="HTH hxlR-type" evidence="4">
    <location>
        <begin position="8"/>
        <end position="106"/>
    </location>
</feature>
<dbReference type="EMBL" id="QOKZ01000001">
    <property type="protein sequence ID" value="RMC37912.1"/>
    <property type="molecule type" value="Genomic_DNA"/>
</dbReference>
<evidence type="ECO:0000313" key="6">
    <source>
        <dbReference type="Proteomes" id="UP000273516"/>
    </source>
</evidence>
<evidence type="ECO:0000313" key="5">
    <source>
        <dbReference type="EMBL" id="RMC37912.1"/>
    </source>
</evidence>
<accession>A0A3M0MJG6</accession>
<dbReference type="AlphaFoldDB" id="A0A3M0MJG6"/>
<dbReference type="RefSeq" id="WP_122110995.1">
    <property type="nucleotide sequence ID" value="NZ_QOKZ01000001.1"/>
</dbReference>
<evidence type="ECO:0000256" key="3">
    <source>
        <dbReference type="ARBA" id="ARBA00023163"/>
    </source>
</evidence>
<dbReference type="PROSITE" id="PS51118">
    <property type="entry name" value="HTH_HXLR"/>
    <property type="match status" value="1"/>
</dbReference>
<protein>
    <submittedName>
        <fullName evidence="5">Transcriptional regulator</fullName>
    </submittedName>
</protein>
<comment type="caution">
    <text evidence="5">The sequence shown here is derived from an EMBL/GenBank/DDBJ whole genome shotgun (WGS) entry which is preliminary data.</text>
</comment>
<sequence length="122" mass="14042">MKNLVSRCPIEEVMQVLSGRWPTLLIYYLKDGTKRFNELRRDNPTISHKMLTLELRKLEDAGIVQRTEFNGYPLRVEYDLTPAGETLVPLIDALGEWWEATDSPGQQHAEEIGNAVEFDRPV</sequence>
<keyword evidence="1" id="KW-0805">Transcription regulation</keyword>
<proteinExistence type="predicted"/>
<name>A0A3M0MJG6_9RHOB</name>
<dbReference type="PANTHER" id="PTHR33204:SF29">
    <property type="entry name" value="TRANSCRIPTIONAL REGULATOR"/>
    <property type="match status" value="1"/>
</dbReference>
<keyword evidence="6" id="KW-1185">Reference proteome</keyword>
<keyword evidence="3" id="KW-0804">Transcription</keyword>
<evidence type="ECO:0000256" key="1">
    <source>
        <dbReference type="ARBA" id="ARBA00023015"/>
    </source>
</evidence>
<keyword evidence="2" id="KW-0238">DNA-binding</keyword>
<evidence type="ECO:0000256" key="2">
    <source>
        <dbReference type="ARBA" id="ARBA00023125"/>
    </source>
</evidence>
<dbReference type="InterPro" id="IPR036390">
    <property type="entry name" value="WH_DNA-bd_sf"/>
</dbReference>
<dbReference type="Pfam" id="PF01638">
    <property type="entry name" value="HxlR"/>
    <property type="match status" value="1"/>
</dbReference>
<reference evidence="5 6" key="1">
    <citation type="submission" date="2018-07" db="EMBL/GenBank/DDBJ databases">
        <authorList>
            <person name="Zhang Y."/>
            <person name="Wang L."/>
            <person name="Ma S."/>
        </authorList>
    </citation>
    <scope>NUCLEOTIDE SEQUENCE [LARGE SCALE GENOMIC DNA]</scope>
    <source>
        <strain evidence="5 6">4-2</strain>
    </source>
</reference>
<dbReference type="OrthoDB" id="9800350at2"/>
<dbReference type="Proteomes" id="UP000273516">
    <property type="component" value="Unassembled WGS sequence"/>
</dbReference>
<dbReference type="Gene3D" id="1.10.10.10">
    <property type="entry name" value="Winged helix-like DNA-binding domain superfamily/Winged helix DNA-binding domain"/>
    <property type="match status" value="1"/>
</dbReference>
<dbReference type="SUPFAM" id="SSF46785">
    <property type="entry name" value="Winged helix' DNA-binding domain"/>
    <property type="match status" value="1"/>
</dbReference>
<gene>
    <name evidence="5" type="ORF">C9E81_04080</name>
</gene>
<evidence type="ECO:0000259" key="4">
    <source>
        <dbReference type="PROSITE" id="PS51118"/>
    </source>
</evidence>